<keyword evidence="2" id="KW-0012">Acyltransferase</keyword>
<sequence length="151" mass="16632">MTEIYAHYVERTAATFELTPPNRRDWSQRYWTAAAAGLPFLVAELNGTVAGYAHGARWKPRAAYRRTVEDSVYVAPTATGLGVGGALLAALIKACATADVRELIAVVVDTGDPASLTLHRRHGFREIGRLTAVGFKHGRWWDTVLLQRSLR</sequence>
<protein>
    <submittedName>
        <fullName evidence="2">Phosphinothricin acetyltransferase</fullName>
        <ecNumber evidence="2">2.3.1.183</ecNumber>
    </submittedName>
</protein>
<dbReference type="EC" id="2.3.1.183" evidence="2"/>
<dbReference type="Pfam" id="PF00583">
    <property type="entry name" value="Acetyltransf_1"/>
    <property type="match status" value="1"/>
</dbReference>
<dbReference type="SUPFAM" id="SSF55729">
    <property type="entry name" value="Acyl-CoA N-acyltransferases (Nat)"/>
    <property type="match status" value="1"/>
</dbReference>
<accession>A0A7Y9I974</accession>
<evidence type="ECO:0000313" key="2">
    <source>
        <dbReference type="EMBL" id="NYE72656.1"/>
    </source>
</evidence>
<dbReference type="GO" id="GO:0102971">
    <property type="term" value="F:phosphinothricin N-acetyltransferase activity"/>
    <property type="evidence" value="ECO:0007669"/>
    <property type="project" value="UniProtKB-EC"/>
</dbReference>
<dbReference type="Gene3D" id="3.40.630.30">
    <property type="match status" value="1"/>
</dbReference>
<dbReference type="PROSITE" id="PS51186">
    <property type="entry name" value="GNAT"/>
    <property type="match status" value="1"/>
</dbReference>
<keyword evidence="2" id="KW-0808">Transferase</keyword>
<dbReference type="CDD" id="cd04301">
    <property type="entry name" value="NAT_SF"/>
    <property type="match status" value="1"/>
</dbReference>
<dbReference type="Proteomes" id="UP000569914">
    <property type="component" value="Unassembled WGS sequence"/>
</dbReference>
<comment type="caution">
    <text evidence="2">The sequence shown here is derived from an EMBL/GenBank/DDBJ whole genome shotgun (WGS) entry which is preliminary data.</text>
</comment>
<reference evidence="2 3" key="1">
    <citation type="submission" date="2020-07" db="EMBL/GenBank/DDBJ databases">
        <title>Sequencing the genomes of 1000 actinobacteria strains.</title>
        <authorList>
            <person name="Klenk H.-P."/>
        </authorList>
    </citation>
    <scope>NUCLEOTIDE SEQUENCE [LARGE SCALE GENOMIC DNA]</scope>
    <source>
        <strain evidence="2 3">DSM 22083</strain>
    </source>
</reference>
<dbReference type="AlphaFoldDB" id="A0A7Y9I974"/>
<keyword evidence="3" id="KW-1185">Reference proteome</keyword>
<proteinExistence type="predicted"/>
<dbReference type="PANTHER" id="PTHR43072:SF8">
    <property type="entry name" value="ACYLTRANSFERASE FABY-RELATED"/>
    <property type="match status" value="1"/>
</dbReference>
<dbReference type="InterPro" id="IPR016181">
    <property type="entry name" value="Acyl_CoA_acyltransferase"/>
</dbReference>
<evidence type="ECO:0000313" key="3">
    <source>
        <dbReference type="Proteomes" id="UP000569914"/>
    </source>
</evidence>
<name>A0A7Y9I974_9ACTN</name>
<feature type="domain" description="N-acetyltransferase" evidence="1">
    <location>
        <begin position="1"/>
        <end position="151"/>
    </location>
</feature>
<dbReference type="EMBL" id="JACCBU010000001">
    <property type="protein sequence ID" value="NYE72656.1"/>
    <property type="molecule type" value="Genomic_DNA"/>
</dbReference>
<gene>
    <name evidence="2" type="ORF">BKA15_003985</name>
</gene>
<dbReference type="InterPro" id="IPR000182">
    <property type="entry name" value="GNAT_dom"/>
</dbReference>
<organism evidence="2 3">
    <name type="scientific">Microlunatus parietis</name>
    <dbReference type="NCBI Taxonomy" id="682979"/>
    <lineage>
        <taxon>Bacteria</taxon>
        <taxon>Bacillati</taxon>
        <taxon>Actinomycetota</taxon>
        <taxon>Actinomycetes</taxon>
        <taxon>Propionibacteriales</taxon>
        <taxon>Propionibacteriaceae</taxon>
        <taxon>Microlunatus</taxon>
    </lineage>
</organism>
<evidence type="ECO:0000259" key="1">
    <source>
        <dbReference type="PROSITE" id="PS51186"/>
    </source>
</evidence>
<dbReference type="PANTHER" id="PTHR43072">
    <property type="entry name" value="N-ACETYLTRANSFERASE"/>
    <property type="match status" value="1"/>
</dbReference>